<gene>
    <name evidence="2" type="ORF">HINF_LOCUS35872</name>
    <name evidence="1" type="ORF">HINF_LOCUS54486</name>
</gene>
<protein>
    <submittedName>
        <fullName evidence="2">Hypothetical_protein</fullName>
    </submittedName>
</protein>
<reference evidence="2 3" key="2">
    <citation type="submission" date="2024-07" db="EMBL/GenBank/DDBJ databases">
        <authorList>
            <person name="Akdeniz Z."/>
        </authorList>
    </citation>
    <scope>NUCLEOTIDE SEQUENCE [LARGE SCALE GENOMIC DNA]</scope>
</reference>
<evidence type="ECO:0000313" key="3">
    <source>
        <dbReference type="Proteomes" id="UP001642409"/>
    </source>
</evidence>
<evidence type="ECO:0000313" key="2">
    <source>
        <dbReference type="EMBL" id="CAL6035311.1"/>
    </source>
</evidence>
<comment type="caution">
    <text evidence="1">The sequence shown here is derived from an EMBL/GenBank/DDBJ whole genome shotgun (WGS) entry which is preliminary data.</text>
</comment>
<evidence type="ECO:0000313" key="1">
    <source>
        <dbReference type="EMBL" id="CAI9966841.1"/>
    </source>
</evidence>
<organism evidence="1">
    <name type="scientific">Hexamita inflata</name>
    <dbReference type="NCBI Taxonomy" id="28002"/>
    <lineage>
        <taxon>Eukaryota</taxon>
        <taxon>Metamonada</taxon>
        <taxon>Diplomonadida</taxon>
        <taxon>Hexamitidae</taxon>
        <taxon>Hexamitinae</taxon>
        <taxon>Hexamita</taxon>
    </lineage>
</organism>
<dbReference type="Proteomes" id="UP001642409">
    <property type="component" value="Unassembled WGS sequence"/>
</dbReference>
<reference evidence="1" key="1">
    <citation type="submission" date="2023-06" db="EMBL/GenBank/DDBJ databases">
        <authorList>
            <person name="Kurt Z."/>
        </authorList>
    </citation>
    <scope>NUCLEOTIDE SEQUENCE</scope>
</reference>
<keyword evidence="3" id="KW-1185">Reference proteome</keyword>
<dbReference type="EMBL" id="CATOUU010001009">
    <property type="protein sequence ID" value="CAI9966841.1"/>
    <property type="molecule type" value="Genomic_DNA"/>
</dbReference>
<proteinExistence type="predicted"/>
<accession>A0AA86QVJ9</accession>
<dbReference type="EMBL" id="CAXDID020000130">
    <property type="protein sequence ID" value="CAL6035311.1"/>
    <property type="molecule type" value="Genomic_DNA"/>
</dbReference>
<name>A0AA86QVJ9_9EUKA</name>
<dbReference type="AlphaFoldDB" id="A0AA86QVJ9"/>
<sequence>MSARIMFSSLLGSSQSQIDNTSFAYVLVGSFYWLSQTVGHFPTLPVFPALYGTHDSGTVLLSMRIPHPVFQTTQSSQDETTCCASQFSMNCAEQSTRVGSKPFKQRKSPNMFVDASQNISHTPVSDTKSTHSGRYPVPMIWKRIWKRVYTCLVVGGVKCLFASFLKYALQACFRTLQPSM</sequence>